<dbReference type="Proteomes" id="UP000263928">
    <property type="component" value="Unassembled WGS sequence"/>
</dbReference>
<dbReference type="EMBL" id="RCIW01000005">
    <property type="protein sequence ID" value="RLP11326.1"/>
    <property type="molecule type" value="Genomic_DNA"/>
</dbReference>
<evidence type="ECO:0000256" key="1">
    <source>
        <dbReference type="SAM" id="MobiDB-lite"/>
    </source>
</evidence>
<dbReference type="AlphaFoldDB" id="A0A383S4M9"/>
<evidence type="ECO:0000313" key="4">
    <source>
        <dbReference type="Proteomes" id="UP000263928"/>
    </source>
</evidence>
<evidence type="ECO:0000313" key="3">
    <source>
        <dbReference type="EMBL" id="SYZ32960.1"/>
    </source>
</evidence>
<dbReference type="EMBL" id="UNQJ01000004">
    <property type="protein sequence ID" value="SYZ32960.1"/>
    <property type="molecule type" value="Genomic_DNA"/>
</dbReference>
<accession>A0A383S4M9</accession>
<feature type="region of interest" description="Disordered" evidence="1">
    <location>
        <begin position="142"/>
        <end position="181"/>
    </location>
</feature>
<dbReference type="RefSeq" id="WP_119161335.1">
    <property type="nucleotide sequence ID" value="NZ_LR134442.1"/>
</dbReference>
<evidence type="ECO:0000313" key="5">
    <source>
        <dbReference type="Proteomes" id="UP000279336"/>
    </source>
</evidence>
<dbReference type="Pfam" id="PF06923">
    <property type="entry name" value="GutM"/>
    <property type="match status" value="1"/>
</dbReference>
<dbReference type="OrthoDB" id="3711383at2"/>
<proteinExistence type="predicted"/>
<reference evidence="3" key="2">
    <citation type="submission" date="2018-08" db="EMBL/GenBank/DDBJ databases">
        <authorList>
            <person name="Ferrada E.E."/>
            <person name="Latorre B.A."/>
        </authorList>
    </citation>
    <scope>NUCLEOTIDE SEQUENCE [LARGE SCALE GENOMIC DNA]</scope>
    <source>
        <strain evidence="3">Propionibacterium_australiense1</strain>
    </source>
</reference>
<reference evidence="4" key="1">
    <citation type="submission" date="2018-08" db="EMBL/GenBank/DDBJ databases">
        <authorList>
            <person name="Hornung B."/>
        </authorList>
    </citation>
    <scope>NUCLEOTIDE SEQUENCE [LARGE SCALE GENOMIC DNA]</scope>
</reference>
<sequence>MNFWFLLTALGVAYLGQMYFSTVQMKDFSTSYAALRRRGKVAIGKRRNALSAGAIAMLLLDEDGTIVDARVMSGLTVLARFKPLAQITGQHIADLDPGSLRRCPKGLRLAVENAQSNWVTVQNGGVPAEPLSPLGRLLARLPGPTARPAPRRAPGGGPAKKKQVTAVPARPAATHVVTATRTAVRSTRLTQLEGVTS</sequence>
<gene>
    <name evidence="2" type="ORF">D7U36_04205</name>
    <name evidence="3" type="ORF">PROPAUS_0871</name>
</gene>
<dbReference type="Proteomes" id="UP000279336">
    <property type="component" value="Unassembled WGS sequence"/>
</dbReference>
<keyword evidence="4" id="KW-1185">Reference proteome</keyword>
<reference evidence="2 5" key="3">
    <citation type="submission" date="2018-10" db="EMBL/GenBank/DDBJ databases">
        <title>Propionibacterium australiense Genome Sequencing and Assembly.</title>
        <authorList>
            <person name="Bernier A.-M."/>
            <person name="Bernard K."/>
        </authorList>
    </citation>
    <scope>NUCLEOTIDE SEQUENCE [LARGE SCALE GENOMIC DNA]</scope>
    <source>
        <strain evidence="2 5">NML98A078</strain>
    </source>
</reference>
<dbReference type="InterPro" id="IPR009693">
    <property type="entry name" value="Glucitol_operon_activator"/>
</dbReference>
<name>A0A383S4M9_9ACTN</name>
<organism evidence="3 4">
    <name type="scientific">Propionibacterium australiense</name>
    <dbReference type="NCBI Taxonomy" id="119981"/>
    <lineage>
        <taxon>Bacteria</taxon>
        <taxon>Bacillati</taxon>
        <taxon>Actinomycetota</taxon>
        <taxon>Actinomycetes</taxon>
        <taxon>Propionibacteriales</taxon>
        <taxon>Propionibacteriaceae</taxon>
        <taxon>Propionibacterium</taxon>
    </lineage>
</organism>
<feature type="compositionally biased region" description="Low complexity" evidence="1">
    <location>
        <begin position="164"/>
        <end position="181"/>
    </location>
</feature>
<evidence type="ECO:0000313" key="2">
    <source>
        <dbReference type="EMBL" id="RLP11326.1"/>
    </source>
</evidence>
<protein>
    <submittedName>
        <fullName evidence="3">Glucitol operon activator protein (GutM)</fullName>
    </submittedName>
    <submittedName>
        <fullName evidence="2">Transcriptional regulator</fullName>
    </submittedName>
</protein>